<evidence type="ECO:0000259" key="2">
    <source>
        <dbReference type="PROSITE" id="PS50192"/>
    </source>
</evidence>
<dbReference type="Pfam" id="PF13768">
    <property type="entry name" value="VWA_3"/>
    <property type="match status" value="1"/>
</dbReference>
<feature type="domain" description="VWFA" evidence="3">
    <location>
        <begin position="297"/>
        <end position="468"/>
    </location>
</feature>
<evidence type="ECO:0000259" key="3">
    <source>
        <dbReference type="PROSITE" id="PS50234"/>
    </source>
</evidence>
<dbReference type="PANTHER" id="PTHR45737:SF6">
    <property type="entry name" value="VON WILLEBRAND FACTOR A DOMAIN-CONTAINING PROTEIN 5A"/>
    <property type="match status" value="1"/>
</dbReference>
<name>A0A9P9E5J3_9PLEO</name>
<comment type="caution">
    <text evidence="5">The sequence shown here is derived from an EMBL/GenBank/DDBJ whole genome shotgun (WGS) entry which is preliminary data.</text>
</comment>
<feature type="compositionally biased region" description="Polar residues" evidence="1">
    <location>
        <begin position="883"/>
        <end position="896"/>
    </location>
</feature>
<dbReference type="OrthoDB" id="1729737at2759"/>
<evidence type="ECO:0000256" key="1">
    <source>
        <dbReference type="SAM" id="MobiDB-lite"/>
    </source>
</evidence>
<feature type="domain" description="T-SNARE coiled-coil homology" evidence="2">
    <location>
        <begin position="712"/>
        <end position="753"/>
    </location>
</feature>
<proteinExistence type="predicted"/>
<dbReference type="PROSITE" id="PS50192">
    <property type="entry name" value="T_SNARE"/>
    <property type="match status" value="1"/>
</dbReference>
<evidence type="ECO:0000313" key="6">
    <source>
        <dbReference type="Proteomes" id="UP000700596"/>
    </source>
</evidence>
<dbReference type="InterPro" id="IPR000727">
    <property type="entry name" value="T_SNARE_dom"/>
</dbReference>
<dbReference type="InterPro" id="IPR002035">
    <property type="entry name" value="VWF_A"/>
</dbReference>
<evidence type="ECO:0000259" key="4">
    <source>
        <dbReference type="PROSITE" id="PS51468"/>
    </source>
</evidence>
<reference evidence="5" key="1">
    <citation type="journal article" date="2021" name="Nat. Commun.">
        <title>Genetic determinants of endophytism in the Arabidopsis root mycobiome.</title>
        <authorList>
            <person name="Mesny F."/>
            <person name="Miyauchi S."/>
            <person name="Thiergart T."/>
            <person name="Pickel B."/>
            <person name="Atanasova L."/>
            <person name="Karlsson M."/>
            <person name="Huettel B."/>
            <person name="Barry K.W."/>
            <person name="Haridas S."/>
            <person name="Chen C."/>
            <person name="Bauer D."/>
            <person name="Andreopoulos W."/>
            <person name="Pangilinan J."/>
            <person name="LaButti K."/>
            <person name="Riley R."/>
            <person name="Lipzen A."/>
            <person name="Clum A."/>
            <person name="Drula E."/>
            <person name="Henrissat B."/>
            <person name="Kohler A."/>
            <person name="Grigoriev I.V."/>
            <person name="Martin F.M."/>
            <person name="Hacquard S."/>
        </authorList>
    </citation>
    <scope>NUCLEOTIDE SEQUENCE</scope>
    <source>
        <strain evidence="5">MPI-CAGE-CH-0243</strain>
    </source>
</reference>
<dbReference type="PROSITE" id="PS51468">
    <property type="entry name" value="VIT"/>
    <property type="match status" value="1"/>
</dbReference>
<keyword evidence="6" id="KW-1185">Reference proteome</keyword>
<accession>A0A9P9E5J3</accession>
<dbReference type="AlphaFoldDB" id="A0A9P9E5J3"/>
<feature type="region of interest" description="Disordered" evidence="1">
    <location>
        <begin position="868"/>
        <end position="899"/>
    </location>
</feature>
<protein>
    <submittedName>
        <fullName evidence="5">von Willebrand factor type A domain-containing protein</fullName>
    </submittedName>
</protein>
<dbReference type="Pfam" id="PF08487">
    <property type="entry name" value="VIT"/>
    <property type="match status" value="1"/>
</dbReference>
<dbReference type="PANTHER" id="PTHR45737">
    <property type="entry name" value="VON WILLEBRAND FACTOR A DOMAIN-CONTAINING PROTEIN 5A"/>
    <property type="match status" value="1"/>
</dbReference>
<dbReference type="InterPro" id="IPR013694">
    <property type="entry name" value="VIT"/>
</dbReference>
<dbReference type="Gene3D" id="3.40.50.410">
    <property type="entry name" value="von Willebrand factor, type A domain"/>
    <property type="match status" value="1"/>
</dbReference>
<evidence type="ECO:0000313" key="5">
    <source>
        <dbReference type="EMBL" id="KAH7130346.1"/>
    </source>
</evidence>
<dbReference type="Gene3D" id="1.20.5.110">
    <property type="match status" value="1"/>
</dbReference>
<dbReference type="InterPro" id="IPR036465">
    <property type="entry name" value="vWFA_dom_sf"/>
</dbReference>
<dbReference type="PROSITE" id="PS50234">
    <property type="entry name" value="VWFA"/>
    <property type="match status" value="1"/>
</dbReference>
<dbReference type="SMART" id="SM00609">
    <property type="entry name" value="VIT"/>
    <property type="match status" value="1"/>
</dbReference>
<sequence>MNYIGRPRDALHSHQHVSGLYFCTPHTLAKTYLPQVELQSHSTILSTAARTVLTQTFLNRSETSGIKEARYTFPLYDGVSVVGFTCRIGDRTIVGEVKEREKARTVFNEAVAQGQSAGLLEQLPDAADVFTTTIGNIPPCARVVIKITYLGELKHDMEVDGIRFTIPNVISPRYGKYPGSLMESAAVDAIDGTISITVDAEMAEGSFIQQIISPSHPIAVSMGTTTFAPNAEPSLMKASASLSLGTAQLHTDFVLQIVAKDTGIPKAVLESHPTIPNHRALMATLVPKFSLPADKPEVVFVCDRSGSMAGSGIKLASQALKVFLKSLPIGVKFNICSFGSTFSFLWPRSVTYSQQTLDEATRHVSAFDANYGGTDMLPAMKATVVQRYNDLPLEIMLLTDGEIWDQQQLFNYLNEEITEKKAPIRVFTLGVGSGVSTSLIEGVARAGDGFAQTVADGEKMDTKVVRMLKGALSPHIKNYTLEVKYIDDIEVSAGDEDFEIVEKVADSLKVNLDLSDKKSEEVQPQKPISLFNPDINLDEETPPAYDETGQSRYAHLPEIAAPNIIQAPHNIPSLFAFNRTTVYLLLGPEAPKQTPKSVVLRGSSTHGPLELEIPIQVLPAPGEFIHQLAAKKAIAELEQGRGWLPEAKDAATGDLLKTKFEGRFGDLVEREAVRLGVQFQVGGKWCSFVAVDKENNEKWKGKEWLDLSREIDGDDEEIDTNLKDMHDAVKSFQKRGFALGGQLDSQNEIIRRITGVSPSISAAAYSGARTHTFGAPQPPSFQIASSQQQQQQAQLFAVANNSAPTIPMFSAAPPRKSSSPFSQYSHDSFLKNSHDMGVSLKEGSGLSPGGRPIGFSNTASRSAGIIDFDAPRASPAPKISASGFRQSKRSTTSQKSFGLASTAGSDGIEGFGSVGGLKSTGGFGSARLFGSTAEVGSGSTFSQNPFQSNQPPKSKTDDELLDAIVALQTFEGYWEWTQELFTVISLSQQEAAKLFGGHQNLRDEQKRNVATALAVAFLEKRLAAFSGSWELVVEKGRDLLGQYADAAVEKAKSLL</sequence>
<organism evidence="5 6">
    <name type="scientific">Dendryphion nanum</name>
    <dbReference type="NCBI Taxonomy" id="256645"/>
    <lineage>
        <taxon>Eukaryota</taxon>
        <taxon>Fungi</taxon>
        <taxon>Dikarya</taxon>
        <taxon>Ascomycota</taxon>
        <taxon>Pezizomycotina</taxon>
        <taxon>Dothideomycetes</taxon>
        <taxon>Pleosporomycetidae</taxon>
        <taxon>Pleosporales</taxon>
        <taxon>Torulaceae</taxon>
        <taxon>Dendryphion</taxon>
    </lineage>
</organism>
<dbReference type="Proteomes" id="UP000700596">
    <property type="component" value="Unassembled WGS sequence"/>
</dbReference>
<feature type="domain" description="VIT" evidence="4">
    <location>
        <begin position="19"/>
        <end position="151"/>
    </location>
</feature>
<dbReference type="SMART" id="SM00327">
    <property type="entry name" value="VWA"/>
    <property type="match status" value="1"/>
</dbReference>
<dbReference type="SUPFAM" id="SSF53300">
    <property type="entry name" value="vWA-like"/>
    <property type="match status" value="1"/>
</dbReference>
<dbReference type="EMBL" id="JAGMWT010000004">
    <property type="protein sequence ID" value="KAH7130346.1"/>
    <property type="molecule type" value="Genomic_DNA"/>
</dbReference>
<gene>
    <name evidence="5" type="ORF">B0J11DRAFT_457505</name>
</gene>